<feature type="domain" description="Bms1-type G" evidence="9">
    <location>
        <begin position="84"/>
        <end position="242"/>
    </location>
</feature>
<dbReference type="SMART" id="SM01362">
    <property type="entry name" value="DUF663"/>
    <property type="match status" value="1"/>
</dbReference>
<dbReference type="GO" id="GO:0000462">
    <property type="term" value="P:maturation of SSU-rRNA from tricistronic rRNA transcript (SSU-rRNA, 5.8S rRNA, LSU-rRNA)"/>
    <property type="evidence" value="ECO:0007669"/>
    <property type="project" value="TreeGrafter"/>
</dbReference>
<feature type="non-terminal residue" evidence="10">
    <location>
        <position position="615"/>
    </location>
</feature>
<reference evidence="10" key="1">
    <citation type="submission" date="2015-12" db="EMBL/GenBank/DDBJ databases">
        <title>De novo transcriptome assembly of four potential Pierce s Disease insect vectors from Arizona vineyards.</title>
        <authorList>
            <person name="Tassone E.E."/>
        </authorList>
    </citation>
    <scope>NUCLEOTIDE SEQUENCE</scope>
</reference>
<evidence type="ECO:0000256" key="5">
    <source>
        <dbReference type="ARBA" id="ARBA00038288"/>
    </source>
</evidence>
<dbReference type="GO" id="GO:0030688">
    <property type="term" value="C:preribosome, small subunit precursor"/>
    <property type="evidence" value="ECO:0007669"/>
    <property type="project" value="TreeGrafter"/>
</dbReference>
<dbReference type="GO" id="GO:0034511">
    <property type="term" value="F:U3 snoRNA binding"/>
    <property type="evidence" value="ECO:0007669"/>
    <property type="project" value="TreeGrafter"/>
</dbReference>
<dbReference type="GO" id="GO:0005525">
    <property type="term" value="F:GTP binding"/>
    <property type="evidence" value="ECO:0007669"/>
    <property type="project" value="TreeGrafter"/>
</dbReference>
<evidence type="ECO:0000256" key="7">
    <source>
        <dbReference type="SAM" id="Coils"/>
    </source>
</evidence>
<dbReference type="SMART" id="SM00785">
    <property type="entry name" value="AARP2CN"/>
    <property type="match status" value="1"/>
</dbReference>
<feature type="region of interest" description="Disordered" evidence="8">
    <location>
        <begin position="333"/>
        <end position="361"/>
    </location>
</feature>
<dbReference type="PROSITE" id="PS51714">
    <property type="entry name" value="G_BMS1"/>
    <property type="match status" value="1"/>
</dbReference>
<dbReference type="PANTHER" id="PTHR12858:SF1">
    <property type="entry name" value="PRE-RRNA-PROCESSING PROTEIN TSR1 HOMOLOG"/>
    <property type="match status" value="1"/>
</dbReference>
<organism evidence="10">
    <name type="scientific">Clastoptera arizonana</name>
    <name type="common">Arizona spittle bug</name>
    <dbReference type="NCBI Taxonomy" id="38151"/>
    <lineage>
        <taxon>Eukaryota</taxon>
        <taxon>Metazoa</taxon>
        <taxon>Ecdysozoa</taxon>
        <taxon>Arthropoda</taxon>
        <taxon>Hexapoda</taxon>
        <taxon>Insecta</taxon>
        <taxon>Pterygota</taxon>
        <taxon>Neoptera</taxon>
        <taxon>Paraneoptera</taxon>
        <taxon>Hemiptera</taxon>
        <taxon>Auchenorrhyncha</taxon>
        <taxon>Cercopoidea</taxon>
        <taxon>Clastopteridae</taxon>
        <taxon>Clastoptera</taxon>
    </lineage>
</organism>
<evidence type="ECO:0000256" key="8">
    <source>
        <dbReference type="SAM" id="MobiDB-lite"/>
    </source>
</evidence>
<comment type="subcellular location">
    <subcellularLocation>
        <location evidence="1">Nucleus</location>
        <location evidence="1">Nucleolus</location>
    </subcellularLocation>
</comment>
<keyword evidence="3" id="KW-0539">Nucleus</keyword>
<feature type="compositionally biased region" description="Basic residues" evidence="8">
    <location>
        <begin position="19"/>
        <end position="30"/>
    </location>
</feature>
<evidence type="ECO:0000256" key="3">
    <source>
        <dbReference type="ARBA" id="ARBA00023242"/>
    </source>
</evidence>
<feature type="region of interest" description="Disordered" evidence="8">
    <location>
        <begin position="1"/>
        <end position="38"/>
    </location>
</feature>
<gene>
    <name evidence="10" type="ORF">g.9349</name>
</gene>
<sequence>MAIEAVQERHRAGSLKQQNKQHKHGRHKSKGFLGNANKGKTLSRINARRAKHELRKDERRNQALQLRLKKREDLLKIRRGLTDAPFLVAIISLSSNIKPDIATAFLKASDSESLITYSSEGQVHISVPRFKQRFCFVECAGDNLFDVLDVLKVADTVLFVVSVEGIQSEGEILLTAALAQGLPTTAVVLVDLLRLPPKKRQEGKVCLQKQINKWLPDEKIMNLEKVSDGLMVLRRIGNQKQRSVAQRDKRPHLIAEKTEFVVNPQGGLGTMKLTGYLRGKSLSVNSLVHIPGWGEYQLKQIDASTDPHPLVQSKNKENVEMAMVDVLEVADPTKQESLESENIPDPMEGEQTWPTEEELKEAENSVRKVKRIPAGMSEYQAAWIPDSDAEDEDDDVDSVDGMQCDIEAQEEEMSDEDDLNETDTMTVTSEVPLADDKYDQETNITEEQETLQKIKDARSEQMFPDEIDTPLDIAARVRFQKYRGLKSFRTSPWDPKENLPQDYARIFQFQRFDRTHKRLLQEMEDSSTSAMPGIYITIHIVGVSEELFLSRPGTQSLVVYGMLPHEQKMSVVNMVLKRPTCLEIHEPIKSKEQLIFQCGYRRFMACPIFSQHTNG</sequence>
<dbReference type="AlphaFoldDB" id="A0A1B6D9V2"/>
<dbReference type="InterPro" id="IPR030387">
    <property type="entry name" value="G_Bms1/Tsr1_dom"/>
</dbReference>
<evidence type="ECO:0000256" key="6">
    <source>
        <dbReference type="ARBA" id="ARBA00040070"/>
    </source>
</evidence>
<proteinExistence type="inferred from homology"/>
<keyword evidence="2" id="KW-0690">Ribosome biogenesis</keyword>
<evidence type="ECO:0000256" key="4">
    <source>
        <dbReference type="ARBA" id="ARBA00037087"/>
    </source>
</evidence>
<comment type="similarity">
    <text evidence="5">Belongs to the TRAFAC class translation factor GTPase superfamily. Bms1-like GTPase family. TSR1 subfamily.</text>
</comment>
<dbReference type="Pfam" id="PF08142">
    <property type="entry name" value="AARP2CN"/>
    <property type="match status" value="1"/>
</dbReference>
<dbReference type="InterPro" id="IPR012948">
    <property type="entry name" value="AARP2CN"/>
</dbReference>
<evidence type="ECO:0000313" key="10">
    <source>
        <dbReference type="EMBL" id="JAS22365.1"/>
    </source>
</evidence>
<comment type="function">
    <text evidence="4">Required during maturation of the 40S ribosomal subunit in the nucleolus.</text>
</comment>
<dbReference type="InterPro" id="IPR007034">
    <property type="entry name" value="BMS1_TSR1_C"/>
</dbReference>
<dbReference type="PANTHER" id="PTHR12858">
    <property type="entry name" value="RIBOSOME BIOGENESIS PROTEIN"/>
    <property type="match status" value="1"/>
</dbReference>
<dbReference type="InterPro" id="IPR039761">
    <property type="entry name" value="Bms1/Tsr1"/>
</dbReference>
<dbReference type="Pfam" id="PF22298">
    <property type="entry name" value="Tsr1_G-like"/>
    <property type="match status" value="1"/>
</dbReference>
<evidence type="ECO:0000256" key="1">
    <source>
        <dbReference type="ARBA" id="ARBA00004604"/>
    </source>
</evidence>
<protein>
    <recommendedName>
        <fullName evidence="6">Pre-rRNA-processing protein TSR1 homolog</fullName>
    </recommendedName>
</protein>
<name>A0A1B6D9V2_9HEMI</name>
<dbReference type="GO" id="GO:0003924">
    <property type="term" value="F:GTPase activity"/>
    <property type="evidence" value="ECO:0007669"/>
    <property type="project" value="TreeGrafter"/>
</dbReference>
<dbReference type="Pfam" id="PF04950">
    <property type="entry name" value="RIBIOP_C"/>
    <property type="match status" value="1"/>
</dbReference>
<dbReference type="EMBL" id="GEDC01014933">
    <property type="protein sequence ID" value="JAS22365.1"/>
    <property type="molecule type" value="Transcribed_RNA"/>
</dbReference>
<dbReference type="GO" id="GO:0000479">
    <property type="term" value="P:endonucleolytic cleavage of tricistronic rRNA transcript (SSU-rRNA, 5.8S rRNA, LSU-rRNA)"/>
    <property type="evidence" value="ECO:0007669"/>
    <property type="project" value="TreeGrafter"/>
</dbReference>
<feature type="coiled-coil region" evidence="7">
    <location>
        <begin position="47"/>
        <end position="74"/>
    </location>
</feature>
<accession>A0A1B6D9V2</accession>
<evidence type="ECO:0000256" key="2">
    <source>
        <dbReference type="ARBA" id="ARBA00022517"/>
    </source>
</evidence>
<keyword evidence="7" id="KW-0175">Coiled coil</keyword>
<evidence type="ECO:0000259" key="9">
    <source>
        <dbReference type="PROSITE" id="PS51714"/>
    </source>
</evidence>
<dbReference type="GO" id="GO:0005730">
    <property type="term" value="C:nucleolus"/>
    <property type="evidence" value="ECO:0007669"/>
    <property type="project" value="UniProtKB-SubCell"/>
</dbReference>
<feature type="compositionally biased region" description="Basic and acidic residues" evidence="8">
    <location>
        <begin position="1"/>
        <end position="11"/>
    </location>
</feature>